<sequence>MPGTSCIHKKGEMLYIVGVNQPIPISLQGVFIVIRSSLVSQCRPGALLPTAAVQDVREAGYCFLSSVVAETLFNPRLDQMVVLVLEWYLQPVYVVDDCLCGADITCGPFDPEVF</sequence>
<evidence type="ECO:0000313" key="2">
    <source>
        <dbReference type="Proteomes" id="UP000438429"/>
    </source>
</evidence>
<comment type="caution">
    <text evidence="1">The sequence shown here is derived from an EMBL/GenBank/DDBJ whole genome shotgun (WGS) entry which is preliminary data.</text>
</comment>
<dbReference type="Proteomes" id="UP000438429">
    <property type="component" value="Unassembled WGS sequence"/>
</dbReference>
<accession>A0A6A4TP24</accession>
<dbReference type="AlphaFoldDB" id="A0A6A4TP24"/>
<evidence type="ECO:0000313" key="1">
    <source>
        <dbReference type="EMBL" id="KAF0043722.1"/>
    </source>
</evidence>
<name>A0A6A4TP24_SCOMX</name>
<organism evidence="1 2">
    <name type="scientific">Scophthalmus maximus</name>
    <name type="common">Turbot</name>
    <name type="synonym">Psetta maxima</name>
    <dbReference type="NCBI Taxonomy" id="52904"/>
    <lineage>
        <taxon>Eukaryota</taxon>
        <taxon>Metazoa</taxon>
        <taxon>Chordata</taxon>
        <taxon>Craniata</taxon>
        <taxon>Vertebrata</taxon>
        <taxon>Euteleostomi</taxon>
        <taxon>Actinopterygii</taxon>
        <taxon>Neopterygii</taxon>
        <taxon>Teleostei</taxon>
        <taxon>Neoteleostei</taxon>
        <taxon>Acanthomorphata</taxon>
        <taxon>Carangaria</taxon>
        <taxon>Pleuronectiformes</taxon>
        <taxon>Pleuronectoidei</taxon>
        <taxon>Scophthalmidae</taxon>
        <taxon>Scophthalmus</taxon>
    </lineage>
</organism>
<reference evidence="1 2" key="1">
    <citation type="submission" date="2019-06" db="EMBL/GenBank/DDBJ databases">
        <title>Draft genomes of female and male turbot (Scophthalmus maximus).</title>
        <authorList>
            <person name="Xu H."/>
            <person name="Xu X.-W."/>
            <person name="Shao C."/>
            <person name="Chen S."/>
        </authorList>
    </citation>
    <scope>NUCLEOTIDE SEQUENCE [LARGE SCALE GENOMIC DNA]</scope>
    <source>
        <strain evidence="1">Ysfricsl-2016a</strain>
        <tissue evidence="1">Blood</tissue>
    </source>
</reference>
<gene>
    <name evidence="1" type="ORF">F2P81_005059</name>
</gene>
<proteinExistence type="predicted"/>
<dbReference type="EMBL" id="VEVO01000004">
    <property type="protein sequence ID" value="KAF0043722.1"/>
    <property type="molecule type" value="Genomic_DNA"/>
</dbReference>
<protein>
    <submittedName>
        <fullName evidence="1">Uncharacterized protein</fullName>
    </submittedName>
</protein>